<organism evidence="4 5">
    <name type="scientific">Fusarium zealandicum</name>
    <dbReference type="NCBI Taxonomy" id="1053134"/>
    <lineage>
        <taxon>Eukaryota</taxon>
        <taxon>Fungi</taxon>
        <taxon>Dikarya</taxon>
        <taxon>Ascomycota</taxon>
        <taxon>Pezizomycotina</taxon>
        <taxon>Sordariomycetes</taxon>
        <taxon>Hypocreomycetidae</taxon>
        <taxon>Hypocreales</taxon>
        <taxon>Nectriaceae</taxon>
        <taxon>Fusarium</taxon>
        <taxon>Fusarium staphyleae species complex</taxon>
    </lineage>
</organism>
<keyword evidence="2" id="KW-0378">Hydrolase</keyword>
<feature type="chain" id="PRO_5034672779" description="Rhamnogalacturonan acetylesterase" evidence="3">
    <location>
        <begin position="21"/>
        <end position="267"/>
    </location>
</feature>
<feature type="signal peptide" evidence="3">
    <location>
        <begin position="1"/>
        <end position="20"/>
    </location>
</feature>
<dbReference type="Gene3D" id="3.40.50.1110">
    <property type="entry name" value="SGNH hydrolase"/>
    <property type="match status" value="1"/>
</dbReference>
<accession>A0A8H4UDC9</accession>
<dbReference type="PANTHER" id="PTHR43695:SF1">
    <property type="entry name" value="RHAMNOGALACTURONAN ACETYLESTERASE"/>
    <property type="match status" value="1"/>
</dbReference>
<sequence>MKFSLSTLTALGFGALQAAASPAALAPRATPTVYFCGDSTMAKNGGGDGVTDGWGNHIGKYLKVTAVNKAIGGRSARSFWNEGRFKAVADVVTKGDIVVIEFGHNDGGSPNNNDNGRSDCPGTGTEVCTSDKTGEKVYTFAFYVLQAAKLMTAKGATVILSSQTPNNQWEGGSYGDSPPRFVAYQAKAAKDANDKAVTYVDNFRAVSNMYKKLGNSAVNAFYPKDHTHTSPAGADMIAQAFVQAISEELNGLTSLKPHIKTPVKKVY</sequence>
<comment type="similarity">
    <text evidence="1">Belongs to the 'GDSL' lipolytic enzyme family.</text>
</comment>
<comment type="caution">
    <text evidence="4">The sequence shown here is derived from an EMBL/GenBank/DDBJ whole genome shotgun (WGS) entry which is preliminary data.</text>
</comment>
<dbReference type="Pfam" id="PF00657">
    <property type="entry name" value="Lipase_GDSL"/>
    <property type="match status" value="1"/>
</dbReference>
<dbReference type="InterPro" id="IPR001087">
    <property type="entry name" value="GDSL"/>
</dbReference>
<evidence type="ECO:0000313" key="4">
    <source>
        <dbReference type="EMBL" id="KAF4974168.1"/>
    </source>
</evidence>
<protein>
    <recommendedName>
        <fullName evidence="6">Rhamnogalacturonan acetylesterase</fullName>
    </recommendedName>
</protein>
<keyword evidence="5" id="KW-1185">Reference proteome</keyword>
<evidence type="ECO:0000256" key="1">
    <source>
        <dbReference type="ARBA" id="ARBA00008668"/>
    </source>
</evidence>
<keyword evidence="3" id="KW-0732">Signal</keyword>
<dbReference type="OrthoDB" id="2141316at2759"/>
<gene>
    <name evidence="4" type="ORF">FZEAL_8898</name>
</gene>
<reference evidence="4" key="1">
    <citation type="journal article" date="2020" name="BMC Genomics">
        <title>Correction to: Identification and distribution of gene clusters required for synthesis of sphingolipid metabolism inhibitors in diverse species of the filamentous fungus Fusarium.</title>
        <authorList>
            <person name="Kim H.S."/>
            <person name="Lohmar J.M."/>
            <person name="Busman M."/>
            <person name="Brown D.W."/>
            <person name="Naumann T.A."/>
            <person name="Divon H.H."/>
            <person name="Lysoe E."/>
            <person name="Uhlig S."/>
            <person name="Proctor R.H."/>
        </authorList>
    </citation>
    <scope>NUCLEOTIDE SEQUENCE</scope>
    <source>
        <strain evidence="4">NRRL 22465</strain>
    </source>
</reference>
<dbReference type="PANTHER" id="PTHR43695">
    <property type="entry name" value="PUTATIVE (AFU_ORTHOLOGUE AFUA_2G17250)-RELATED"/>
    <property type="match status" value="1"/>
</dbReference>
<evidence type="ECO:0000256" key="2">
    <source>
        <dbReference type="ARBA" id="ARBA00022801"/>
    </source>
</evidence>
<evidence type="ECO:0008006" key="6">
    <source>
        <dbReference type="Google" id="ProtNLM"/>
    </source>
</evidence>
<dbReference type="EMBL" id="JABEYC010000795">
    <property type="protein sequence ID" value="KAF4974168.1"/>
    <property type="molecule type" value="Genomic_DNA"/>
</dbReference>
<dbReference type="GO" id="GO:0016788">
    <property type="term" value="F:hydrolase activity, acting on ester bonds"/>
    <property type="evidence" value="ECO:0007669"/>
    <property type="project" value="InterPro"/>
</dbReference>
<dbReference type="SUPFAM" id="SSF52266">
    <property type="entry name" value="SGNH hydrolase"/>
    <property type="match status" value="1"/>
</dbReference>
<dbReference type="InterPro" id="IPR037459">
    <property type="entry name" value="RhgT-like"/>
</dbReference>
<dbReference type="InterPro" id="IPR036514">
    <property type="entry name" value="SGNH_hydro_sf"/>
</dbReference>
<dbReference type="Proteomes" id="UP000635477">
    <property type="component" value="Unassembled WGS sequence"/>
</dbReference>
<evidence type="ECO:0000256" key="3">
    <source>
        <dbReference type="SAM" id="SignalP"/>
    </source>
</evidence>
<name>A0A8H4UDC9_9HYPO</name>
<proteinExistence type="inferred from homology"/>
<reference evidence="4" key="2">
    <citation type="submission" date="2020-05" db="EMBL/GenBank/DDBJ databases">
        <authorList>
            <person name="Kim H.-S."/>
            <person name="Proctor R.H."/>
            <person name="Brown D.W."/>
        </authorList>
    </citation>
    <scope>NUCLEOTIDE SEQUENCE</scope>
    <source>
        <strain evidence="4">NRRL 22465</strain>
    </source>
</reference>
<evidence type="ECO:0000313" key="5">
    <source>
        <dbReference type="Proteomes" id="UP000635477"/>
    </source>
</evidence>
<dbReference type="AlphaFoldDB" id="A0A8H4UDC9"/>